<dbReference type="NCBIfam" id="TIGR00666">
    <property type="entry name" value="PBP4"/>
    <property type="match status" value="1"/>
</dbReference>
<sequence length="415" mass="45650">MAVFLMSSAAVPTGLHYVSGTVAGVTEDSVATDSAVQDTVIAEPNLLWPIDVQSRLDVLLRSDMLRTSTVGLMVYDLTADSVIFKYNEKQLMRPASTLKMMVAVAALDRLGDGYEYETGLYMTGEVTDSVLDGDLYCKGGFDPVFGQRDLSAFVDSVRSLGVDTIRGNLYADLSMKDADRLGEGWCWDDDNPVLTPLLINGKDGFVEEFKSRLHRAGITVEGEVKEARTPSDAIRKCTVKRAVKDILPRMMKKSDNLYSESLFYHLAASRVHSATVTAKDGRRMMNRLIEKLGYDASDYYIADGSGLSLYNYVSPELEVAFLKYAYRHDRIYVPLYASMPIAGMDGTLDDRMRRGYARGNVHAKTGTVTGVSGLAGYCTAANGHVLCFSIINMGIRHASSGRRFQDSVCEALCRP</sequence>
<dbReference type="Pfam" id="PF02113">
    <property type="entry name" value="Peptidase_S13"/>
    <property type="match status" value="2"/>
</dbReference>
<comment type="similarity">
    <text evidence="1">Belongs to the peptidase S13 family.</text>
</comment>
<dbReference type="EMBL" id="JACJJG010000012">
    <property type="protein sequence ID" value="MBM6673055.1"/>
    <property type="molecule type" value="Genomic_DNA"/>
</dbReference>
<accession>A0A938WS76</accession>
<reference evidence="3" key="2">
    <citation type="journal article" date="2021" name="Sci. Rep.">
        <title>The distribution of antibiotic resistance genes in chicken gut microbiota commensals.</title>
        <authorList>
            <person name="Juricova H."/>
            <person name="Matiasovicova J."/>
            <person name="Kubasova T."/>
            <person name="Cejkova D."/>
            <person name="Rychlik I."/>
        </authorList>
    </citation>
    <scope>NUCLEOTIDE SEQUENCE</scope>
    <source>
        <strain evidence="3">An824</strain>
    </source>
</reference>
<dbReference type="InterPro" id="IPR012338">
    <property type="entry name" value="Beta-lactam/transpept-like"/>
</dbReference>
<dbReference type="GO" id="GO:0009002">
    <property type="term" value="F:serine-type D-Ala-D-Ala carboxypeptidase activity"/>
    <property type="evidence" value="ECO:0007669"/>
    <property type="project" value="UniProtKB-EC"/>
</dbReference>
<keyword evidence="3" id="KW-0121">Carboxypeptidase</keyword>
<evidence type="ECO:0000313" key="3">
    <source>
        <dbReference type="EMBL" id="MBM6673055.1"/>
    </source>
</evidence>
<dbReference type="PRINTS" id="PR00922">
    <property type="entry name" value="DADACBPTASE3"/>
</dbReference>
<dbReference type="InterPro" id="IPR000667">
    <property type="entry name" value="Peptidase_S13"/>
</dbReference>
<dbReference type="Gene3D" id="3.40.710.10">
    <property type="entry name" value="DD-peptidase/beta-lactamase superfamily"/>
    <property type="match status" value="1"/>
</dbReference>
<dbReference type="PANTHER" id="PTHR30023:SF0">
    <property type="entry name" value="PENICILLIN-SENSITIVE CARBOXYPEPTIDASE A"/>
    <property type="match status" value="1"/>
</dbReference>
<keyword evidence="4" id="KW-1185">Reference proteome</keyword>
<evidence type="ECO:0000256" key="1">
    <source>
        <dbReference type="ARBA" id="ARBA00006096"/>
    </source>
</evidence>
<dbReference type="Gene3D" id="3.50.80.20">
    <property type="entry name" value="D-Ala-D-Ala carboxypeptidase C, peptidase S13"/>
    <property type="match status" value="1"/>
</dbReference>
<gene>
    <name evidence="3" type="primary">dacB</name>
    <name evidence="3" type="ORF">H6A34_04090</name>
</gene>
<dbReference type="Proteomes" id="UP000706891">
    <property type="component" value="Unassembled WGS sequence"/>
</dbReference>
<comment type="caution">
    <text evidence="3">The sequence shown here is derived from an EMBL/GenBank/DDBJ whole genome shotgun (WGS) entry which is preliminary data.</text>
</comment>
<evidence type="ECO:0000313" key="4">
    <source>
        <dbReference type="Proteomes" id="UP000706891"/>
    </source>
</evidence>
<dbReference type="EC" id="3.4.16.4" evidence="3"/>
<name>A0A938WS76_9BACT</name>
<evidence type="ECO:0000256" key="2">
    <source>
        <dbReference type="ARBA" id="ARBA00022801"/>
    </source>
</evidence>
<dbReference type="GO" id="GO:0000270">
    <property type="term" value="P:peptidoglycan metabolic process"/>
    <property type="evidence" value="ECO:0007669"/>
    <property type="project" value="TreeGrafter"/>
</dbReference>
<dbReference type="SUPFAM" id="SSF56601">
    <property type="entry name" value="beta-lactamase/transpeptidase-like"/>
    <property type="match status" value="1"/>
</dbReference>
<organism evidence="3 4">
    <name type="scientific">Marseilla massiliensis</name>
    <dbReference type="NCBI Taxonomy" id="1841864"/>
    <lineage>
        <taxon>Bacteria</taxon>
        <taxon>Pseudomonadati</taxon>
        <taxon>Bacteroidota</taxon>
        <taxon>Bacteroidia</taxon>
        <taxon>Bacteroidales</taxon>
        <taxon>Prevotellaceae</taxon>
        <taxon>Marseilla</taxon>
    </lineage>
</organism>
<keyword evidence="2 3" id="KW-0378">Hydrolase</keyword>
<keyword evidence="3" id="KW-0645">Protease</keyword>
<protein>
    <submittedName>
        <fullName evidence="3">D-alanyl-D-alanine carboxypeptidase/D-alanyl-D-alanine-endopeptidase</fullName>
        <ecNumber evidence="3">3.4.16.4</ecNumber>
    </submittedName>
</protein>
<dbReference type="AlphaFoldDB" id="A0A938WS76"/>
<dbReference type="PANTHER" id="PTHR30023">
    <property type="entry name" value="D-ALANYL-D-ALANINE CARBOXYPEPTIDASE"/>
    <property type="match status" value="1"/>
</dbReference>
<reference evidence="3" key="1">
    <citation type="submission" date="2020-08" db="EMBL/GenBank/DDBJ databases">
        <authorList>
            <person name="Cejkova D."/>
            <person name="Kubasova T."/>
            <person name="Jahodarova E."/>
            <person name="Rychlik I."/>
        </authorList>
    </citation>
    <scope>NUCLEOTIDE SEQUENCE</scope>
    <source>
        <strain evidence="3">An824</strain>
    </source>
</reference>
<proteinExistence type="inferred from homology"/>
<dbReference type="RefSeq" id="WP_205103641.1">
    <property type="nucleotide sequence ID" value="NZ_JACJJG010000012.1"/>
</dbReference>
<dbReference type="GO" id="GO:0006508">
    <property type="term" value="P:proteolysis"/>
    <property type="evidence" value="ECO:0007669"/>
    <property type="project" value="InterPro"/>
</dbReference>